<feature type="binding site" evidence="5">
    <location>
        <position position="224"/>
    </location>
    <ligand>
        <name>Fe cation</name>
        <dbReference type="ChEBI" id="CHEBI:24875"/>
        <note>catalytic</note>
    </ligand>
</feature>
<keyword evidence="6 7" id="KW-0223">Dioxygenase</keyword>
<evidence type="ECO:0000256" key="5">
    <source>
        <dbReference type="PIRSR" id="PIRSR604294-1"/>
    </source>
</evidence>
<proteinExistence type="inferred from homology"/>
<evidence type="ECO:0000256" key="2">
    <source>
        <dbReference type="ARBA" id="ARBA00022723"/>
    </source>
</evidence>
<dbReference type="OrthoDB" id="6636843at2"/>
<dbReference type="InterPro" id="IPR004294">
    <property type="entry name" value="Carotenoid_Oase"/>
</dbReference>
<feature type="binding site" evidence="5">
    <location>
        <position position="479"/>
    </location>
    <ligand>
        <name>Fe cation</name>
        <dbReference type="ChEBI" id="CHEBI:24875"/>
        <note>catalytic</note>
    </ligand>
</feature>
<keyword evidence="8" id="KW-1185">Reference proteome</keyword>
<dbReference type="GO" id="GO:0010436">
    <property type="term" value="F:carotenoid dioxygenase activity"/>
    <property type="evidence" value="ECO:0007669"/>
    <property type="project" value="TreeGrafter"/>
</dbReference>
<evidence type="ECO:0000256" key="3">
    <source>
        <dbReference type="ARBA" id="ARBA00023002"/>
    </source>
</evidence>
<organism evidence="7 8">
    <name type="scientific">Alteraurantiacibacter buctensis</name>
    <dbReference type="NCBI Taxonomy" id="1503981"/>
    <lineage>
        <taxon>Bacteria</taxon>
        <taxon>Pseudomonadati</taxon>
        <taxon>Pseudomonadota</taxon>
        <taxon>Alphaproteobacteria</taxon>
        <taxon>Sphingomonadales</taxon>
        <taxon>Erythrobacteraceae</taxon>
        <taxon>Alteraurantiacibacter</taxon>
    </lineage>
</organism>
<reference evidence="7 8" key="1">
    <citation type="submission" date="2019-12" db="EMBL/GenBank/DDBJ databases">
        <title>Genomic-based taxomic classification of the family Erythrobacteraceae.</title>
        <authorList>
            <person name="Xu L."/>
        </authorList>
    </citation>
    <scope>NUCLEOTIDE SEQUENCE [LARGE SCALE GENOMIC DNA]</scope>
    <source>
        <strain evidence="7 8">M0322</strain>
    </source>
</reference>
<name>A0A844YP84_9SPHN</name>
<evidence type="ECO:0000256" key="4">
    <source>
        <dbReference type="ARBA" id="ARBA00023004"/>
    </source>
</evidence>
<dbReference type="EC" id="1.13.11.-" evidence="6"/>
<evidence type="ECO:0000256" key="1">
    <source>
        <dbReference type="ARBA" id="ARBA00006787"/>
    </source>
</evidence>
<keyword evidence="2 5" id="KW-0479">Metal-binding</keyword>
<dbReference type="GO" id="GO:0046872">
    <property type="term" value="F:metal ion binding"/>
    <property type="evidence" value="ECO:0007669"/>
    <property type="project" value="UniProtKB-KW"/>
</dbReference>
<dbReference type="EMBL" id="WTYV01000001">
    <property type="protein sequence ID" value="MXO70195.1"/>
    <property type="molecule type" value="Genomic_DNA"/>
</dbReference>
<dbReference type="GO" id="GO:0016121">
    <property type="term" value="P:carotene catabolic process"/>
    <property type="evidence" value="ECO:0007669"/>
    <property type="project" value="TreeGrafter"/>
</dbReference>
<feature type="binding site" evidence="5">
    <location>
        <position position="172"/>
    </location>
    <ligand>
        <name>Fe cation</name>
        <dbReference type="ChEBI" id="CHEBI:24875"/>
        <note>catalytic</note>
    </ligand>
</feature>
<evidence type="ECO:0000313" key="8">
    <source>
        <dbReference type="Proteomes" id="UP000466966"/>
    </source>
</evidence>
<dbReference type="AlphaFoldDB" id="A0A844YP84"/>
<protein>
    <recommendedName>
        <fullName evidence="6">Dioxygenase</fullName>
        <ecNumber evidence="6">1.13.11.-</ecNumber>
    </recommendedName>
</protein>
<comment type="caution">
    <text evidence="7">The sequence shown here is derived from an EMBL/GenBank/DDBJ whole genome shotgun (WGS) entry which is preliminary data.</text>
</comment>
<dbReference type="PANTHER" id="PTHR10543">
    <property type="entry name" value="BETA-CAROTENE DIOXYGENASE"/>
    <property type="match status" value="1"/>
</dbReference>
<dbReference type="Pfam" id="PF03055">
    <property type="entry name" value="RPE65"/>
    <property type="match status" value="1"/>
</dbReference>
<comment type="similarity">
    <text evidence="1 6">Belongs to the carotenoid oxygenase family.</text>
</comment>
<gene>
    <name evidence="7" type="ORF">GRI99_00940</name>
</gene>
<evidence type="ECO:0000256" key="6">
    <source>
        <dbReference type="RuleBase" id="RU364048"/>
    </source>
</evidence>
<dbReference type="SUPFAM" id="SSF50998">
    <property type="entry name" value="Quinoprotein alcohol dehydrogenase-like"/>
    <property type="match status" value="1"/>
</dbReference>
<keyword evidence="3 6" id="KW-0560">Oxidoreductase</keyword>
<evidence type="ECO:0000313" key="7">
    <source>
        <dbReference type="EMBL" id="MXO70195.1"/>
    </source>
</evidence>
<comment type="cofactor">
    <cofactor evidence="5 6">
        <name>Fe(2+)</name>
        <dbReference type="ChEBI" id="CHEBI:29033"/>
    </cofactor>
    <text evidence="5 6">Binds 1 Fe(2+) ion per subunit.</text>
</comment>
<accession>A0A844YP84</accession>
<sequence>MGETTVVEIFPGTLTDGFFAPQRFEGEVADCEITGTIPSDMDGMFVRVGGEFFYPPKFPNDAPLHSDGYISAFRFRNGRVSYKGRFIHTPRFDSNLEAGRNQFGLYRNPFTHDESVQGMNATVSNTAPTVHAGKLFSVKEDALPLEIDPVTLETIGFHDFNGGWKGQTFTAHPKFDPLTGDMYAFGYEATGLASDDIYFYRVDKHGTVAHEIRIKQQPYISLIHDFAVTQEHVIFPFACYYTDMEQLRAGKIHWMWDKTLPSMIGIMRRDGDGSDLRWFRGPERCMMHVFNAQTDGNTVTLLAPFYNGNFFPFFPNVDGSPWDPSKAQGFVRKYTFDLSSSHDGWTEETLFPAPIVDLGKVDHRFTTLPHRYAYSTMADQSRPFDTARAGEVGRKPVNTYARFDLAEGRMDTFFAGDVHSLQEVSFVPRRGSTEEGDGYLIGTASNLADLRTELVIVDAQRLEEMGRVYLPFRAATQVHGYWWDAEQLNLNEREGNA</sequence>
<feature type="binding site" evidence="5">
    <location>
        <position position="288"/>
    </location>
    <ligand>
        <name>Fe cation</name>
        <dbReference type="ChEBI" id="CHEBI:24875"/>
        <note>catalytic</note>
    </ligand>
</feature>
<dbReference type="PANTHER" id="PTHR10543:SF89">
    <property type="entry name" value="CAROTENOID 9,10(9',10')-CLEAVAGE DIOXYGENASE 1"/>
    <property type="match status" value="1"/>
</dbReference>
<dbReference type="InterPro" id="IPR011047">
    <property type="entry name" value="Quinoprotein_ADH-like_sf"/>
</dbReference>
<keyword evidence="4 5" id="KW-0408">Iron</keyword>
<dbReference type="Proteomes" id="UP000466966">
    <property type="component" value="Unassembled WGS sequence"/>
</dbReference>